<dbReference type="PANTHER" id="PTHR30250">
    <property type="entry name" value="PST FAMILY PREDICTED COLANIC ACID TRANSPORTER"/>
    <property type="match status" value="1"/>
</dbReference>
<feature type="transmembrane region" description="Helical" evidence="7">
    <location>
        <begin position="328"/>
        <end position="346"/>
    </location>
</feature>
<keyword evidence="4 7" id="KW-1133">Transmembrane helix</keyword>
<feature type="transmembrane region" description="Helical" evidence="7">
    <location>
        <begin position="296"/>
        <end position="316"/>
    </location>
</feature>
<comment type="subcellular location">
    <subcellularLocation>
        <location evidence="1">Cell membrane</location>
        <topology evidence="1">Multi-pass membrane protein</topology>
    </subcellularLocation>
</comment>
<feature type="transmembrane region" description="Helical" evidence="7">
    <location>
        <begin position="503"/>
        <end position="524"/>
    </location>
</feature>
<evidence type="ECO:0000313" key="8">
    <source>
        <dbReference type="EMBL" id="APS41116.1"/>
    </source>
</evidence>
<dbReference type="OrthoDB" id="9775950at2"/>
<feature type="transmembrane region" description="Helical" evidence="7">
    <location>
        <begin position="592"/>
        <end position="613"/>
    </location>
</feature>
<feature type="transmembrane region" description="Helical" evidence="7">
    <location>
        <begin position="229"/>
        <end position="249"/>
    </location>
</feature>
<dbReference type="STRING" id="1631871.FOL01_0257"/>
<feature type="compositionally biased region" description="Polar residues" evidence="6">
    <location>
        <begin position="91"/>
        <end position="100"/>
    </location>
</feature>
<feature type="region of interest" description="Disordered" evidence="6">
    <location>
        <begin position="1"/>
        <end position="21"/>
    </location>
</feature>
<evidence type="ECO:0000256" key="7">
    <source>
        <dbReference type="SAM" id="Phobius"/>
    </source>
</evidence>
<feature type="region of interest" description="Disordered" evidence="6">
    <location>
        <begin position="85"/>
        <end position="137"/>
    </location>
</feature>
<dbReference type="Proteomes" id="UP000185473">
    <property type="component" value="Chromosome"/>
</dbReference>
<gene>
    <name evidence="8" type="ORF">FOL01_0257</name>
</gene>
<keyword evidence="5 7" id="KW-0472">Membrane</keyword>
<feature type="transmembrane region" description="Helical" evidence="7">
    <location>
        <begin position="561"/>
        <end position="580"/>
    </location>
</feature>
<dbReference type="Pfam" id="PF01943">
    <property type="entry name" value="Polysacc_synt"/>
    <property type="match status" value="1"/>
</dbReference>
<feature type="transmembrane region" description="Helical" evidence="7">
    <location>
        <begin position="255"/>
        <end position="275"/>
    </location>
</feature>
<dbReference type="AlphaFoldDB" id="A0A1L6R993"/>
<feature type="transmembrane region" description="Helical" evidence="7">
    <location>
        <begin position="156"/>
        <end position="174"/>
    </location>
</feature>
<dbReference type="KEGG" id="wjo:FOL01_0257"/>
<dbReference type="RefSeq" id="WP_083603393.1">
    <property type="nucleotide sequence ID" value="NZ_CP014332.1"/>
</dbReference>
<dbReference type="GO" id="GO:0005886">
    <property type="term" value="C:plasma membrane"/>
    <property type="evidence" value="ECO:0007669"/>
    <property type="project" value="UniProtKB-SubCell"/>
</dbReference>
<evidence type="ECO:0000256" key="4">
    <source>
        <dbReference type="ARBA" id="ARBA00022989"/>
    </source>
</evidence>
<accession>A0A1L6R993</accession>
<feature type="transmembrane region" description="Helical" evidence="7">
    <location>
        <begin position="427"/>
        <end position="447"/>
    </location>
</feature>
<feature type="region of interest" description="Disordered" evidence="6">
    <location>
        <begin position="38"/>
        <end position="58"/>
    </location>
</feature>
<feature type="transmembrane region" description="Helical" evidence="7">
    <location>
        <begin position="377"/>
        <end position="393"/>
    </location>
</feature>
<feature type="transmembrane region" description="Helical" evidence="7">
    <location>
        <begin position="186"/>
        <end position="208"/>
    </location>
</feature>
<keyword evidence="9" id="KW-1185">Reference proteome</keyword>
<evidence type="ECO:0000256" key="3">
    <source>
        <dbReference type="ARBA" id="ARBA00022692"/>
    </source>
</evidence>
<dbReference type="PANTHER" id="PTHR30250:SF21">
    <property type="entry name" value="LIPID II FLIPPASE MURJ"/>
    <property type="match status" value="1"/>
</dbReference>
<name>A0A1L6R993_9LACO</name>
<feature type="transmembrane region" description="Helical" evidence="7">
    <location>
        <begin position="536"/>
        <end position="555"/>
    </location>
</feature>
<dbReference type="InterPro" id="IPR002797">
    <property type="entry name" value="Polysacc_synth"/>
</dbReference>
<proteinExistence type="predicted"/>
<organism evidence="8 9">
    <name type="scientific">Weissella jogaejeotgali</name>
    <dbReference type="NCBI Taxonomy" id="1631871"/>
    <lineage>
        <taxon>Bacteria</taxon>
        <taxon>Bacillati</taxon>
        <taxon>Bacillota</taxon>
        <taxon>Bacilli</taxon>
        <taxon>Lactobacillales</taxon>
        <taxon>Lactobacillaceae</taxon>
        <taxon>Weissella</taxon>
    </lineage>
</organism>
<sequence>MADDKSPQSKKGSSTSPFRRDISFDELNQLLNGKKIDEIFEEREDETSVEDTVAEDDIVSDQQVTEVKVRPNGVSTFKVHEVPDTVAPKTNAPTPTSDNATGIEKRPFVDPNPKQEVTTSEADTSDSQPEETETAAKSRMLRGSAWMTIGNLTSRLLGALYIIPWIAMIGNVYYNLANSLFSQGYQIYSVALLISTAGLPNVLARLVAEYSASKQFDAVRHVFRQAINLGAILGIVVGAVLYLSAGLLSQGDPNVVRVIHALSAAVVIIPILSMLRGYVQGFEFMGLSAWSQFIEQLVRVIYMLALTYWIMIGHHGDWVDATVQSTFAAFWGALAGILVLLLGIVMRRRFFAEQRRHSVKTQNFDARAVLIKMARQSVPVIFAGSAISLVQVFDQYTFFRIIRAFTNISNDAMQAMYAQFAFNSNKLVMLVVSLAVGMAETALPMLARARELGNLENIGRQIQFALKLLAFVMVPAVLGMVAIARPLYILFYRTSDLTNGTLILQFASYSAIFLSLYMVVLAIYQGLGRLRYTVKLLVFIFAIKIILQVPLTIWLQGMGPLVSTTIAFLVGMVVAIRHLSSLYHIDWASFNNTFMVILFWSLVMYVIVAPVSYTLGLFIPDTKLFQLLNLTIAGIIGAAIYGIAVLKTHVGEAILGPRAVWIAKKLHLK</sequence>
<dbReference type="InterPro" id="IPR024923">
    <property type="entry name" value="PG_synth_SpoVB"/>
</dbReference>
<evidence type="ECO:0000256" key="6">
    <source>
        <dbReference type="SAM" id="MobiDB-lite"/>
    </source>
</evidence>
<reference evidence="8 9" key="1">
    <citation type="submission" date="2016-02" db="EMBL/GenBank/DDBJ databases">
        <title>Complete Genome Sequence of Weissella jogaejeotgali FOL01.</title>
        <authorList>
            <person name="Lee J.-H."/>
            <person name="Ku H.-J."/>
        </authorList>
    </citation>
    <scope>NUCLEOTIDE SEQUENCE [LARGE SCALE GENOMIC DNA]</scope>
    <source>
        <strain evidence="8 9">FOL01</strain>
    </source>
</reference>
<feature type="transmembrane region" description="Helical" evidence="7">
    <location>
        <begin position="468"/>
        <end position="491"/>
    </location>
</feature>
<dbReference type="InterPro" id="IPR050833">
    <property type="entry name" value="Poly_Biosynth_Transport"/>
</dbReference>
<evidence type="ECO:0000313" key="9">
    <source>
        <dbReference type="Proteomes" id="UP000185473"/>
    </source>
</evidence>
<feature type="compositionally biased region" description="Acidic residues" evidence="6">
    <location>
        <begin position="39"/>
        <end position="58"/>
    </location>
</feature>
<evidence type="ECO:0000256" key="5">
    <source>
        <dbReference type="ARBA" id="ARBA00023136"/>
    </source>
</evidence>
<feature type="transmembrane region" description="Helical" evidence="7">
    <location>
        <begin position="625"/>
        <end position="646"/>
    </location>
</feature>
<evidence type="ECO:0000256" key="1">
    <source>
        <dbReference type="ARBA" id="ARBA00004651"/>
    </source>
</evidence>
<dbReference type="CDD" id="cd13124">
    <property type="entry name" value="MATE_SpoVB_like"/>
    <property type="match status" value="1"/>
</dbReference>
<keyword evidence="2" id="KW-1003">Cell membrane</keyword>
<dbReference type="EMBL" id="CP014332">
    <property type="protein sequence ID" value="APS41116.1"/>
    <property type="molecule type" value="Genomic_DNA"/>
</dbReference>
<protein>
    <submittedName>
        <fullName evidence="8">Membrane protein</fullName>
    </submittedName>
</protein>
<feature type="compositionally biased region" description="Polar residues" evidence="6">
    <location>
        <begin position="115"/>
        <end position="127"/>
    </location>
</feature>
<keyword evidence="3 7" id="KW-0812">Transmembrane</keyword>
<evidence type="ECO:0000256" key="2">
    <source>
        <dbReference type="ARBA" id="ARBA00022475"/>
    </source>
</evidence>